<feature type="region of interest" description="Disordered" evidence="6">
    <location>
        <begin position="29"/>
        <end position="64"/>
    </location>
</feature>
<protein>
    <submittedName>
        <fullName evidence="8">Predicted protein</fullName>
    </submittedName>
</protein>
<feature type="region of interest" description="Disordered" evidence="6">
    <location>
        <begin position="258"/>
        <end position="278"/>
    </location>
</feature>
<dbReference type="GeneID" id="9688783"/>
<accession>C1N6I2</accession>
<evidence type="ECO:0000256" key="4">
    <source>
        <dbReference type="ARBA" id="ARBA00022989"/>
    </source>
</evidence>
<gene>
    <name evidence="8" type="ORF">MICPUCDRAFT_53297</name>
</gene>
<dbReference type="Pfam" id="PF05277">
    <property type="entry name" value="DUF726"/>
    <property type="match status" value="3"/>
</dbReference>
<comment type="subcellular location">
    <subcellularLocation>
        <location evidence="1">Membrane</location>
        <topology evidence="1">Multi-pass membrane protein</topology>
    </subcellularLocation>
</comment>
<feature type="compositionally biased region" description="Low complexity" evidence="6">
    <location>
        <begin position="40"/>
        <end position="64"/>
    </location>
</feature>
<organism evidence="9">
    <name type="scientific">Micromonas pusilla (strain CCMP1545)</name>
    <name type="common">Picoplanktonic green alga</name>
    <dbReference type="NCBI Taxonomy" id="564608"/>
    <lineage>
        <taxon>Eukaryota</taxon>
        <taxon>Viridiplantae</taxon>
        <taxon>Chlorophyta</taxon>
        <taxon>Mamiellophyceae</taxon>
        <taxon>Mamiellales</taxon>
        <taxon>Mamiellaceae</taxon>
        <taxon>Micromonas</taxon>
    </lineage>
</organism>
<dbReference type="PANTHER" id="PTHR17920">
    <property type="entry name" value="TRANSMEMBRANE AND COILED-COIL DOMAIN-CONTAINING PROTEIN 4 TMCO4"/>
    <property type="match status" value="1"/>
</dbReference>
<dbReference type="OrthoDB" id="277931at2759"/>
<keyword evidence="4 7" id="KW-1133">Transmembrane helix</keyword>
<dbReference type="EMBL" id="GG663748">
    <property type="protein sequence ID" value="EEH52673.1"/>
    <property type="molecule type" value="Genomic_DNA"/>
</dbReference>
<reference evidence="8 9" key="1">
    <citation type="journal article" date="2009" name="Science">
        <title>Green evolution and dynamic adaptations revealed by genomes of the marine picoeukaryotes Micromonas.</title>
        <authorList>
            <person name="Worden A.Z."/>
            <person name="Lee J.H."/>
            <person name="Mock T."/>
            <person name="Rouze P."/>
            <person name="Simmons M.P."/>
            <person name="Aerts A.L."/>
            <person name="Allen A.E."/>
            <person name="Cuvelier M.L."/>
            <person name="Derelle E."/>
            <person name="Everett M.V."/>
            <person name="Foulon E."/>
            <person name="Grimwood J."/>
            <person name="Gundlach H."/>
            <person name="Henrissat B."/>
            <person name="Napoli C."/>
            <person name="McDonald S.M."/>
            <person name="Parker M.S."/>
            <person name="Rombauts S."/>
            <person name="Salamov A."/>
            <person name="Von Dassow P."/>
            <person name="Badger J.H."/>
            <person name="Coutinho P.M."/>
            <person name="Demir E."/>
            <person name="Dubchak I."/>
            <person name="Gentemann C."/>
            <person name="Eikrem W."/>
            <person name="Gready J.E."/>
            <person name="John U."/>
            <person name="Lanier W."/>
            <person name="Lindquist E.A."/>
            <person name="Lucas S."/>
            <person name="Mayer K.F."/>
            <person name="Moreau H."/>
            <person name="Not F."/>
            <person name="Otillar R."/>
            <person name="Panaud O."/>
            <person name="Pangilinan J."/>
            <person name="Paulsen I."/>
            <person name="Piegu B."/>
            <person name="Poliakov A."/>
            <person name="Robbens S."/>
            <person name="Schmutz J."/>
            <person name="Toulza E."/>
            <person name="Wyss T."/>
            <person name="Zelensky A."/>
            <person name="Zhou K."/>
            <person name="Armbrust E.V."/>
            <person name="Bhattacharya D."/>
            <person name="Goodenough U.W."/>
            <person name="Van de Peer Y."/>
            <person name="Grigoriev I.V."/>
        </authorList>
    </citation>
    <scope>NUCLEOTIDE SEQUENCE [LARGE SCALE GENOMIC DNA]</scope>
    <source>
        <strain evidence="8 9">CCMP1545</strain>
    </source>
</reference>
<evidence type="ECO:0000256" key="1">
    <source>
        <dbReference type="ARBA" id="ARBA00004141"/>
    </source>
</evidence>
<evidence type="ECO:0000313" key="8">
    <source>
        <dbReference type="EMBL" id="EEH52673.1"/>
    </source>
</evidence>
<dbReference type="InterPro" id="IPR007941">
    <property type="entry name" value="DUF726"/>
</dbReference>
<feature type="compositionally biased region" description="Low complexity" evidence="6">
    <location>
        <begin position="447"/>
        <end position="459"/>
    </location>
</feature>
<sequence>MSSADDADAAAAAEVDAVASAVAAVDVAATDDRAAPPPATTTTSKRTISRASSTTSTSASRPSSAEEAAAALLELVVRGDPLKSLERAEKMAVAGALACVAVGLDGDARAARAFLRLVSTKILELDDDRVAAVEPLLTPAPRTVADLATRMSDASRSFARAVAPEAESDEERATRWREILAAVVYGVAAEEASEGLRRRRDAAASDISLFVPPAAASAAVRRLAKVANVEWETMLALEDALGAYLKAAVEASAAAAAAADEKTKNEKGRGGGTSWSSWTKREASLGDNVTRWTSVGAAAAVGGALLFITGGLAAPALMGSISGLAAAGGALGAAAAAASTVVATFGGAAGITALFGGIGAGLTGWRMARRTSGLTQFSFLPLRNEGVGMSVYLFVPGFTRDPADLFRAWGVSDGVYSAVLDRDDVLKSGEGGGGGDGGADASEEISSDVAASDSSSATSFDCGRCGMTLARDATTGDVVVVRATRGGAAANAGVAPGSVLVALAVGTAADAKVRLATAEEEREGAAVGGDSVISLDYAAELLRDGNPKSSDDNTPSTPTPDAASEPEEDPDRVELWLRRNLRASANAEAGPGALSGALPEIQLWDGVVAATKVLETPRSADEEAAAAAELQRQWPLKHGEQHVVAWEHAALSDLGRHLASFGKEHVAGYAAKGIVAQTAFASIAAAVAWPVALLNTASFIDSPWSVVESRAADAGIELANALLRRQQGNRPVTLVGYSLGCVVIAKAAEILCGRNEYDDDSGGGNGGNGGNREEEEEEDDKTAKTAGGRGRGLIRDVVLVGCTFGTSGPEWKHLREATSGRVVNAYLGDDRDWMLRFVRRASSLAVTEGLAAWSEVKRDGIENVEVGGVCGGGLVEIPDDMPKILRAVGLE</sequence>
<dbReference type="eggNOG" id="KOG2385">
    <property type="taxonomic scope" value="Eukaryota"/>
</dbReference>
<name>C1N6I2_MICPC</name>
<proteinExistence type="inferred from homology"/>
<feature type="transmembrane region" description="Helical" evidence="7">
    <location>
        <begin position="321"/>
        <end position="339"/>
    </location>
</feature>
<dbReference type="RefSeq" id="XP_003063537.1">
    <property type="nucleotide sequence ID" value="XM_003063491.1"/>
</dbReference>
<dbReference type="PANTHER" id="PTHR17920:SF3">
    <property type="entry name" value="TRANSMEMBRANE AND COILED-COIL DOMAIN-CONTAINING PROTEIN 4"/>
    <property type="match status" value="1"/>
</dbReference>
<evidence type="ECO:0000256" key="7">
    <source>
        <dbReference type="SAM" id="Phobius"/>
    </source>
</evidence>
<feature type="region of interest" description="Disordered" evidence="6">
    <location>
        <begin position="543"/>
        <end position="571"/>
    </location>
</feature>
<dbReference type="OMA" id="GLTGWRM"/>
<comment type="similarity">
    <text evidence="2">Belongs to the TMCO4 family.</text>
</comment>
<feature type="compositionally biased region" description="Gly residues" evidence="6">
    <location>
        <begin position="429"/>
        <end position="438"/>
    </location>
</feature>
<feature type="compositionally biased region" description="Basic and acidic residues" evidence="6">
    <location>
        <begin position="259"/>
        <end position="269"/>
    </location>
</feature>
<dbReference type="KEGG" id="mpp:MICPUCDRAFT_53297"/>
<dbReference type="SUPFAM" id="SSF53474">
    <property type="entry name" value="alpha/beta-Hydrolases"/>
    <property type="match status" value="1"/>
</dbReference>
<dbReference type="AlphaFoldDB" id="C1N6I2"/>
<dbReference type="Proteomes" id="UP000001876">
    <property type="component" value="Unassembled WGS sequence"/>
</dbReference>
<evidence type="ECO:0000256" key="3">
    <source>
        <dbReference type="ARBA" id="ARBA00022692"/>
    </source>
</evidence>
<feature type="transmembrane region" description="Helical" evidence="7">
    <location>
        <begin position="345"/>
        <end position="365"/>
    </location>
</feature>
<dbReference type="GO" id="GO:0016020">
    <property type="term" value="C:membrane"/>
    <property type="evidence" value="ECO:0007669"/>
    <property type="project" value="UniProtKB-SubCell"/>
</dbReference>
<keyword evidence="3 7" id="KW-0812">Transmembrane</keyword>
<evidence type="ECO:0000313" key="9">
    <source>
        <dbReference type="Proteomes" id="UP000001876"/>
    </source>
</evidence>
<dbReference type="InterPro" id="IPR029058">
    <property type="entry name" value="AB_hydrolase_fold"/>
</dbReference>
<dbReference type="ESTHER" id="micpc-c1n6i2">
    <property type="family name" value="Duf_726"/>
</dbReference>
<evidence type="ECO:0000256" key="5">
    <source>
        <dbReference type="ARBA" id="ARBA00023136"/>
    </source>
</evidence>
<feature type="region of interest" description="Disordered" evidence="6">
    <location>
        <begin position="427"/>
        <end position="460"/>
    </location>
</feature>
<feature type="region of interest" description="Disordered" evidence="6">
    <location>
        <begin position="759"/>
        <end position="788"/>
    </location>
</feature>
<keyword evidence="9" id="KW-1185">Reference proteome</keyword>
<keyword evidence="5 7" id="KW-0472">Membrane</keyword>
<evidence type="ECO:0000256" key="6">
    <source>
        <dbReference type="SAM" id="MobiDB-lite"/>
    </source>
</evidence>
<evidence type="ECO:0000256" key="2">
    <source>
        <dbReference type="ARBA" id="ARBA00009824"/>
    </source>
</evidence>